<dbReference type="EMBL" id="JACGWM010000727">
    <property type="protein sequence ID" value="KAL0300045.1"/>
    <property type="molecule type" value="Genomic_DNA"/>
</dbReference>
<name>A0AAW2K056_9LAMI</name>
<comment type="subcellular location">
    <subcellularLocation>
        <location evidence="1">Nucleus</location>
    </subcellularLocation>
</comment>
<comment type="caution">
    <text evidence="4">The sequence shown here is derived from an EMBL/GenBank/DDBJ whole genome shotgun (WGS) entry which is preliminary data.</text>
</comment>
<dbReference type="PANTHER" id="PTHR14571">
    <property type="entry name" value="HISTONE-LYSINE N-METHYLTRANSFERASE SET-26-RELATED"/>
    <property type="match status" value="1"/>
</dbReference>
<protein>
    <submittedName>
        <fullName evidence="4">Uncharacterized protein</fullName>
    </submittedName>
</protein>
<dbReference type="PANTHER" id="PTHR14571:SF9">
    <property type="entry name" value="HISTONE-LYSINE N-METHYLTRANSFERASE SET-26-RELATED"/>
    <property type="match status" value="1"/>
</dbReference>
<dbReference type="GO" id="GO:0005634">
    <property type="term" value="C:nucleus"/>
    <property type="evidence" value="ECO:0007669"/>
    <property type="project" value="UniProtKB-SubCell"/>
</dbReference>
<reference evidence="4" key="2">
    <citation type="journal article" date="2024" name="Plant">
        <title>Genomic evolution and insights into agronomic trait innovations of Sesamum species.</title>
        <authorList>
            <person name="Miao H."/>
            <person name="Wang L."/>
            <person name="Qu L."/>
            <person name="Liu H."/>
            <person name="Sun Y."/>
            <person name="Le M."/>
            <person name="Wang Q."/>
            <person name="Wei S."/>
            <person name="Zheng Y."/>
            <person name="Lin W."/>
            <person name="Duan Y."/>
            <person name="Cao H."/>
            <person name="Xiong S."/>
            <person name="Wang X."/>
            <person name="Wei L."/>
            <person name="Li C."/>
            <person name="Ma Q."/>
            <person name="Ju M."/>
            <person name="Zhao R."/>
            <person name="Li G."/>
            <person name="Mu C."/>
            <person name="Tian Q."/>
            <person name="Mei H."/>
            <person name="Zhang T."/>
            <person name="Gao T."/>
            <person name="Zhang H."/>
        </authorList>
    </citation>
    <scope>NUCLEOTIDE SEQUENCE</scope>
    <source>
        <strain evidence="4">KEN8</strain>
    </source>
</reference>
<feature type="compositionally biased region" description="Basic and acidic residues" evidence="3">
    <location>
        <begin position="187"/>
        <end position="198"/>
    </location>
</feature>
<evidence type="ECO:0000256" key="3">
    <source>
        <dbReference type="SAM" id="MobiDB-lite"/>
    </source>
</evidence>
<evidence type="ECO:0000313" key="4">
    <source>
        <dbReference type="EMBL" id="KAL0300045.1"/>
    </source>
</evidence>
<evidence type="ECO:0000256" key="2">
    <source>
        <dbReference type="ARBA" id="ARBA00023242"/>
    </source>
</evidence>
<organism evidence="4">
    <name type="scientific">Sesamum calycinum</name>
    <dbReference type="NCBI Taxonomy" id="2727403"/>
    <lineage>
        <taxon>Eukaryota</taxon>
        <taxon>Viridiplantae</taxon>
        <taxon>Streptophyta</taxon>
        <taxon>Embryophyta</taxon>
        <taxon>Tracheophyta</taxon>
        <taxon>Spermatophyta</taxon>
        <taxon>Magnoliopsida</taxon>
        <taxon>eudicotyledons</taxon>
        <taxon>Gunneridae</taxon>
        <taxon>Pentapetalae</taxon>
        <taxon>asterids</taxon>
        <taxon>lamiids</taxon>
        <taxon>Lamiales</taxon>
        <taxon>Pedaliaceae</taxon>
        <taxon>Sesamum</taxon>
    </lineage>
</organism>
<dbReference type="AlphaFoldDB" id="A0AAW2K056"/>
<feature type="region of interest" description="Disordered" evidence="3">
    <location>
        <begin position="187"/>
        <end position="208"/>
    </location>
</feature>
<reference evidence="4" key="1">
    <citation type="submission" date="2020-06" db="EMBL/GenBank/DDBJ databases">
        <authorList>
            <person name="Li T."/>
            <person name="Hu X."/>
            <person name="Zhang T."/>
            <person name="Song X."/>
            <person name="Zhang H."/>
            <person name="Dai N."/>
            <person name="Sheng W."/>
            <person name="Hou X."/>
            <person name="Wei L."/>
        </authorList>
    </citation>
    <scope>NUCLEOTIDE SEQUENCE</scope>
    <source>
        <strain evidence="4">KEN8</strain>
        <tissue evidence="4">Leaf</tissue>
    </source>
</reference>
<gene>
    <name evidence="4" type="ORF">Scaly_3061100</name>
</gene>
<evidence type="ECO:0000256" key="1">
    <source>
        <dbReference type="ARBA" id="ARBA00004123"/>
    </source>
</evidence>
<sequence length="264" mass="28958">MLRRSGIGSRYFGAALKLPIAERHGRHSIPQPNFTCALGSALLLSRGKNTESANSTTFCFNYRCKSARARTVGSGGGAGSGGVRNDSEETEVAEFLVELPTKTLRMDNPNPARSSLSRRPFRLWTDIPMEERVHVQGVPGGEPGLFSGMKMSSVFGPELWKCAGYVPKKLNFRYTEFPCLSHGKIEEKKEEEVDKTSGEENANQADNNAGVLFSITKENENSLPTPIVDSHGVKSPVECDGCPEVVSSRQKKLDGQNLVWVPRR</sequence>
<proteinExistence type="predicted"/>
<keyword evidence="2" id="KW-0539">Nucleus</keyword>
<accession>A0AAW2K056</accession>